<dbReference type="Proteomes" id="UP000827721">
    <property type="component" value="Unassembled WGS sequence"/>
</dbReference>
<organism evidence="2 3">
    <name type="scientific">Xanthoceras sorbifolium</name>
    <dbReference type="NCBI Taxonomy" id="99658"/>
    <lineage>
        <taxon>Eukaryota</taxon>
        <taxon>Viridiplantae</taxon>
        <taxon>Streptophyta</taxon>
        <taxon>Embryophyta</taxon>
        <taxon>Tracheophyta</taxon>
        <taxon>Spermatophyta</taxon>
        <taxon>Magnoliopsida</taxon>
        <taxon>eudicotyledons</taxon>
        <taxon>Gunneridae</taxon>
        <taxon>Pentapetalae</taxon>
        <taxon>rosids</taxon>
        <taxon>malvids</taxon>
        <taxon>Sapindales</taxon>
        <taxon>Sapindaceae</taxon>
        <taxon>Xanthoceroideae</taxon>
        <taxon>Xanthoceras</taxon>
    </lineage>
</organism>
<keyword evidence="3" id="KW-1185">Reference proteome</keyword>
<reference evidence="2 3" key="1">
    <citation type="submission" date="2021-02" db="EMBL/GenBank/DDBJ databases">
        <title>Plant Genome Project.</title>
        <authorList>
            <person name="Zhang R.-G."/>
        </authorList>
    </citation>
    <scope>NUCLEOTIDE SEQUENCE [LARGE SCALE GENOMIC DNA]</scope>
    <source>
        <tissue evidence="2">Leaves</tissue>
    </source>
</reference>
<dbReference type="Pfam" id="PF14009">
    <property type="entry name" value="PADRE"/>
    <property type="match status" value="1"/>
</dbReference>
<feature type="compositionally biased region" description="Basic residues" evidence="1">
    <location>
        <begin position="216"/>
        <end position="226"/>
    </location>
</feature>
<feature type="region of interest" description="Disordered" evidence="1">
    <location>
        <begin position="206"/>
        <end position="273"/>
    </location>
</feature>
<evidence type="ECO:0008006" key="4">
    <source>
        <dbReference type="Google" id="ProtNLM"/>
    </source>
</evidence>
<sequence length="273" mass="31116">MIPWCLHFVGNPISCLQIQPEVVEPPIRTIKLVKSDGLVKVYDRPIHVSDLMMEFPKHMVCRSDSLYIGQKIPPLSENDQLQLGHNYFLLPKHFFQTVLSFVTIASFASHQSSRDSRNAFLKKAAACPPFDIQKTASGCPRIRVSDEFISQLMEEGRIKEEENEESLSSKIKSKVCTTPQLQKDYTQLIGLSRQWKPKLETIRETEKRKLSATFGMKRRKKTHSKTTQKSQRSTLLDHHHHQPHATTSTTKPPSKTKIKCRSRKSSSSSSSSS</sequence>
<evidence type="ECO:0000313" key="3">
    <source>
        <dbReference type="Proteomes" id="UP000827721"/>
    </source>
</evidence>
<proteinExistence type="predicted"/>
<dbReference type="PANTHER" id="PTHR33052">
    <property type="entry name" value="DUF4228 DOMAIN PROTEIN-RELATED"/>
    <property type="match status" value="1"/>
</dbReference>
<accession>A0ABQ8H598</accession>
<name>A0ABQ8H598_9ROSI</name>
<dbReference type="InterPro" id="IPR025322">
    <property type="entry name" value="PADRE_dom"/>
</dbReference>
<evidence type="ECO:0000256" key="1">
    <source>
        <dbReference type="SAM" id="MobiDB-lite"/>
    </source>
</evidence>
<evidence type="ECO:0000313" key="2">
    <source>
        <dbReference type="EMBL" id="KAH7548475.1"/>
    </source>
</evidence>
<dbReference type="EMBL" id="JAFEMO010000014">
    <property type="protein sequence ID" value="KAH7548475.1"/>
    <property type="molecule type" value="Genomic_DNA"/>
</dbReference>
<gene>
    <name evidence="2" type="ORF">JRO89_XS14G0140100</name>
</gene>
<protein>
    <recommendedName>
        <fullName evidence="4">DUF4228 domain-containing protein</fullName>
    </recommendedName>
</protein>
<feature type="compositionally biased region" description="Basic residues" evidence="1">
    <location>
        <begin position="254"/>
        <end position="264"/>
    </location>
</feature>
<comment type="caution">
    <text evidence="2">The sequence shown here is derived from an EMBL/GenBank/DDBJ whole genome shotgun (WGS) entry which is preliminary data.</text>
</comment>